<reference evidence="2 3" key="1">
    <citation type="journal article" date="2018" name="Front. Plant Sci.">
        <title>Red Clover (Trifolium pratense) and Zigzag Clover (T. medium) - A Picture of Genomic Similarities and Differences.</title>
        <authorList>
            <person name="Dluhosova J."/>
            <person name="Istvanek J."/>
            <person name="Nedelnik J."/>
            <person name="Repkova J."/>
        </authorList>
    </citation>
    <scope>NUCLEOTIDE SEQUENCE [LARGE SCALE GENOMIC DNA]</scope>
    <source>
        <strain evidence="3">cv. 10/8</strain>
        <tissue evidence="2">Leaf</tissue>
    </source>
</reference>
<sequence length="26" mass="2691">GPHGAPPVPQYVPAQQDDPIVKDAPP</sequence>
<keyword evidence="3" id="KW-1185">Reference proteome</keyword>
<dbReference type="EMBL" id="LXQA011359686">
    <property type="protein sequence ID" value="MCI94555.1"/>
    <property type="molecule type" value="Genomic_DNA"/>
</dbReference>
<evidence type="ECO:0000313" key="2">
    <source>
        <dbReference type="EMBL" id="MCI94555.1"/>
    </source>
</evidence>
<dbReference type="Proteomes" id="UP000265520">
    <property type="component" value="Unassembled WGS sequence"/>
</dbReference>
<name>A0A392W6K6_9FABA</name>
<feature type="non-terminal residue" evidence="2">
    <location>
        <position position="1"/>
    </location>
</feature>
<evidence type="ECO:0000313" key="3">
    <source>
        <dbReference type="Proteomes" id="UP000265520"/>
    </source>
</evidence>
<feature type="region of interest" description="Disordered" evidence="1">
    <location>
        <begin position="1"/>
        <end position="26"/>
    </location>
</feature>
<feature type="compositionally biased region" description="Pro residues" evidence="1">
    <location>
        <begin position="1"/>
        <end position="10"/>
    </location>
</feature>
<accession>A0A392W6K6</accession>
<dbReference type="AlphaFoldDB" id="A0A392W6K6"/>
<protein>
    <submittedName>
        <fullName evidence="2">Uncharacterized protein</fullName>
    </submittedName>
</protein>
<proteinExistence type="predicted"/>
<comment type="caution">
    <text evidence="2">The sequence shown here is derived from an EMBL/GenBank/DDBJ whole genome shotgun (WGS) entry which is preliminary data.</text>
</comment>
<organism evidence="2 3">
    <name type="scientific">Trifolium medium</name>
    <dbReference type="NCBI Taxonomy" id="97028"/>
    <lineage>
        <taxon>Eukaryota</taxon>
        <taxon>Viridiplantae</taxon>
        <taxon>Streptophyta</taxon>
        <taxon>Embryophyta</taxon>
        <taxon>Tracheophyta</taxon>
        <taxon>Spermatophyta</taxon>
        <taxon>Magnoliopsida</taxon>
        <taxon>eudicotyledons</taxon>
        <taxon>Gunneridae</taxon>
        <taxon>Pentapetalae</taxon>
        <taxon>rosids</taxon>
        <taxon>fabids</taxon>
        <taxon>Fabales</taxon>
        <taxon>Fabaceae</taxon>
        <taxon>Papilionoideae</taxon>
        <taxon>50 kb inversion clade</taxon>
        <taxon>NPAAA clade</taxon>
        <taxon>Hologalegina</taxon>
        <taxon>IRL clade</taxon>
        <taxon>Trifolieae</taxon>
        <taxon>Trifolium</taxon>
    </lineage>
</organism>
<evidence type="ECO:0000256" key="1">
    <source>
        <dbReference type="SAM" id="MobiDB-lite"/>
    </source>
</evidence>